<keyword evidence="15" id="KW-1185">Reference proteome</keyword>
<dbReference type="Pfam" id="PF13489">
    <property type="entry name" value="Methyltransf_23"/>
    <property type="match status" value="1"/>
</dbReference>
<dbReference type="GO" id="GO:0046872">
    <property type="term" value="F:metal ion binding"/>
    <property type="evidence" value="ECO:0007669"/>
    <property type="project" value="UniProtKB-KW"/>
</dbReference>
<comment type="catalytic activity">
    <reaction evidence="12">
        <text>small RNA 3'-end nucleotide + S-adenosyl-L-methionine = small RNA 3'-end 2'-O-methylnucleotide + S-adenosyl-L-homocysteine + H(+)</text>
        <dbReference type="Rhea" id="RHEA:37887"/>
        <dbReference type="Rhea" id="RHEA-COMP:10415"/>
        <dbReference type="Rhea" id="RHEA-COMP:10416"/>
        <dbReference type="ChEBI" id="CHEBI:15378"/>
        <dbReference type="ChEBI" id="CHEBI:57856"/>
        <dbReference type="ChEBI" id="CHEBI:59789"/>
        <dbReference type="ChEBI" id="CHEBI:74896"/>
        <dbReference type="ChEBI" id="CHEBI:74898"/>
        <dbReference type="EC" id="2.1.1.386"/>
    </reaction>
</comment>
<dbReference type="GO" id="GO:0031047">
    <property type="term" value="P:regulatory ncRNA-mediated gene silencing"/>
    <property type="evidence" value="ECO:0007669"/>
    <property type="project" value="UniProtKB-KW"/>
</dbReference>
<dbReference type="InterPro" id="IPR029063">
    <property type="entry name" value="SAM-dependent_MTases_sf"/>
</dbReference>
<keyword evidence="7" id="KW-0479">Metal-binding</keyword>
<evidence type="ECO:0000256" key="7">
    <source>
        <dbReference type="ARBA" id="ARBA00022723"/>
    </source>
</evidence>
<dbReference type="OrthoDB" id="626362at2"/>
<name>F4QMN8_9CAUL</name>
<dbReference type="InterPro" id="IPR024026">
    <property type="entry name" value="3'-RNA_MeTfrase_Hen1_bac"/>
</dbReference>
<dbReference type="Pfam" id="PF12623">
    <property type="entry name" value="Hen1_L"/>
    <property type="match status" value="1"/>
</dbReference>
<dbReference type="GO" id="GO:0090486">
    <property type="term" value="F:small RNA 2'-O-methyltransferase activity"/>
    <property type="evidence" value="ECO:0007669"/>
    <property type="project" value="UniProtKB-EC"/>
</dbReference>
<reference evidence="15" key="1">
    <citation type="submission" date="2011-03" db="EMBL/GenBank/DDBJ databases">
        <title>Draft genome sequence of Brevundimonas diminuta.</title>
        <authorList>
            <person name="Brown P.J.B."/>
            <person name="Buechlein A."/>
            <person name="Hemmerich C."/>
            <person name="Brun Y.V."/>
        </authorList>
    </citation>
    <scope>NUCLEOTIDE SEQUENCE [LARGE SCALE GENOMIC DNA]</scope>
    <source>
        <strain evidence="15">C19</strain>
    </source>
</reference>
<evidence type="ECO:0000256" key="2">
    <source>
        <dbReference type="ARBA" id="ARBA00009026"/>
    </source>
</evidence>
<evidence type="ECO:0000256" key="3">
    <source>
        <dbReference type="ARBA" id="ARBA00021330"/>
    </source>
</evidence>
<dbReference type="InterPro" id="IPR026610">
    <property type="entry name" value="Hen1"/>
</dbReference>
<dbReference type="AlphaFoldDB" id="F4QMN8"/>
<dbReference type="EMBL" id="GL883078">
    <property type="protein sequence ID" value="EGF91479.1"/>
    <property type="molecule type" value="Genomic_DNA"/>
</dbReference>
<evidence type="ECO:0000256" key="12">
    <source>
        <dbReference type="ARBA" id="ARBA00048418"/>
    </source>
</evidence>
<dbReference type="GO" id="GO:0001510">
    <property type="term" value="P:RNA methylation"/>
    <property type="evidence" value="ECO:0007669"/>
    <property type="project" value="InterPro"/>
</dbReference>
<evidence type="ECO:0000256" key="4">
    <source>
        <dbReference type="ARBA" id="ARBA00022603"/>
    </source>
</evidence>
<keyword evidence="5 14" id="KW-0808">Transferase</keyword>
<dbReference type="Proteomes" id="UP000006512">
    <property type="component" value="Unassembled WGS sequence"/>
</dbReference>
<dbReference type="RefSeq" id="WP_006273681.1">
    <property type="nucleotide sequence ID" value="NZ_GL883078.1"/>
</dbReference>
<keyword evidence="10" id="KW-0943">RNA-mediated gene silencing</keyword>
<evidence type="ECO:0000259" key="13">
    <source>
        <dbReference type="Pfam" id="PF12623"/>
    </source>
</evidence>
<keyword evidence="9" id="KW-0694">RNA-binding</keyword>
<feature type="domain" description="Hen1 N-terminal" evidence="13">
    <location>
        <begin position="1"/>
        <end position="241"/>
    </location>
</feature>
<dbReference type="GO" id="GO:0003723">
    <property type="term" value="F:RNA binding"/>
    <property type="evidence" value="ECO:0007669"/>
    <property type="project" value="UniProtKB-KW"/>
</dbReference>
<dbReference type="NCBIfam" id="TIGR04074">
    <property type="entry name" value="bacter_Hen1"/>
    <property type="match status" value="1"/>
</dbReference>
<evidence type="ECO:0000256" key="1">
    <source>
        <dbReference type="ARBA" id="ARBA00001946"/>
    </source>
</evidence>
<comment type="cofactor">
    <cofactor evidence="1">
        <name>Mg(2+)</name>
        <dbReference type="ChEBI" id="CHEBI:18420"/>
    </cofactor>
</comment>
<comment type="similarity">
    <text evidence="2">Belongs to the methyltransferase superfamily. HEN1 family.</text>
</comment>
<evidence type="ECO:0000256" key="11">
    <source>
        <dbReference type="ARBA" id="ARBA00035025"/>
    </source>
</evidence>
<evidence type="ECO:0000256" key="6">
    <source>
        <dbReference type="ARBA" id="ARBA00022691"/>
    </source>
</evidence>
<keyword evidence="4 14" id="KW-0489">Methyltransferase</keyword>
<dbReference type="STRING" id="715226.ABI_28960"/>
<evidence type="ECO:0000256" key="8">
    <source>
        <dbReference type="ARBA" id="ARBA00022842"/>
    </source>
</evidence>
<keyword evidence="6" id="KW-0949">S-adenosyl-L-methionine</keyword>
<dbReference type="HOGENOM" id="CLU_042787_0_0_5"/>
<dbReference type="Gene3D" id="3.30.1610.20">
    <property type="entry name" value="Hen1, N-terminal domain"/>
    <property type="match status" value="1"/>
</dbReference>
<gene>
    <name evidence="14" type="ORF">ABI_28960</name>
</gene>
<evidence type="ECO:0000313" key="15">
    <source>
        <dbReference type="Proteomes" id="UP000006512"/>
    </source>
</evidence>
<evidence type="ECO:0000256" key="5">
    <source>
        <dbReference type="ARBA" id="ARBA00022679"/>
    </source>
</evidence>
<dbReference type="InterPro" id="IPR024740">
    <property type="entry name" value="Hen1_N"/>
</dbReference>
<proteinExistence type="inferred from homology"/>
<evidence type="ECO:0000313" key="14">
    <source>
        <dbReference type="EMBL" id="EGF91479.1"/>
    </source>
</evidence>
<evidence type="ECO:0000256" key="10">
    <source>
        <dbReference type="ARBA" id="ARBA00023158"/>
    </source>
</evidence>
<dbReference type="InterPro" id="IPR038546">
    <property type="entry name" value="Hen1_N_sf"/>
</dbReference>
<keyword evidence="8" id="KW-0460">Magnesium</keyword>
<dbReference type="Gene3D" id="3.40.50.150">
    <property type="entry name" value="Vaccinia Virus protein VP39"/>
    <property type="match status" value="1"/>
</dbReference>
<organism evidence="14 15">
    <name type="scientific">Asticcacaulis biprosthecium C19</name>
    <dbReference type="NCBI Taxonomy" id="715226"/>
    <lineage>
        <taxon>Bacteria</taxon>
        <taxon>Pseudomonadati</taxon>
        <taxon>Pseudomonadota</taxon>
        <taxon>Alphaproteobacteria</taxon>
        <taxon>Caulobacterales</taxon>
        <taxon>Caulobacteraceae</taxon>
        <taxon>Asticcacaulis</taxon>
    </lineage>
</organism>
<dbReference type="PANTHER" id="PTHR21404">
    <property type="entry name" value="HEN1"/>
    <property type="match status" value="1"/>
</dbReference>
<dbReference type="EC" id="2.1.1.386" evidence="11"/>
<accession>F4QMN8</accession>
<dbReference type="PANTHER" id="PTHR21404:SF3">
    <property type="entry name" value="SMALL RNA 2'-O-METHYLTRANSFERASE"/>
    <property type="match status" value="1"/>
</dbReference>
<protein>
    <recommendedName>
        <fullName evidence="3">Small RNA 2'-O-methyltransferase</fullName>
        <ecNumber evidence="11">2.1.1.386</ecNumber>
    </recommendedName>
</protein>
<evidence type="ECO:0000256" key="9">
    <source>
        <dbReference type="ARBA" id="ARBA00022884"/>
    </source>
</evidence>
<dbReference type="eggNOG" id="COG2227">
    <property type="taxonomic scope" value="Bacteria"/>
</dbReference>
<sequence>MLLTLSTTHRPATDLGYLLHKHPERLHSQEFSFGDGHVFYPDVRDDLCTAALLLDVDPVGLIRKKGSAHDGFALDQYVNDRPYAASSFLSVAIGQFFRTAMTGRSKDRQDLADADIAYEVRIPVLPCRGGEATLRRLFEPLGYTISAARLVRDEAFPAWGDSAYYDVTLTVTARLASVLKHLYVLIPVLDDDKHYWVGDDEVDKLLRQGEGWLETHPDKDLIVRRYLKSFRSLTTQAMERLSDGEPEPDPVIEGEQEAALEKKINLNQQRLDWVLATLKAREVKTVVDMGCGEGRLVGMLSKDLAFEKITGCDVSLRALEIARARLNFDRLPEFQLKRIHLLQTSLTYRDKRLTGYEAATVIEVIEHLEPERLEAFTRSIFKDAAPGLVILTTPNAEYNALFDNLPAGQFRHHDHRFEWTRSEFETWARTTAERFGYAVEFAAIGDVHETLGAPTQAGIFVKS</sequence>
<dbReference type="SUPFAM" id="SSF53335">
    <property type="entry name" value="S-adenosyl-L-methionine-dependent methyltransferases"/>
    <property type="match status" value="1"/>
</dbReference>